<keyword evidence="5" id="KW-0732">Signal</keyword>
<evidence type="ECO:0000256" key="5">
    <source>
        <dbReference type="SAM" id="SignalP"/>
    </source>
</evidence>
<sequence>MPARLLTSTLIISGLLSCGLAVNFRKILPVDGTEELLQLDGDRLEFFRSTTGIDDIEELKKHIVAVQREAYEARPYPCIVGFIFTQLRLSRLGTIYDRLLGLGKSRQHPILLDVGCCLGTDLRKLIADGYPRDSVIATDVVPEFWDLGHKLFKTSAETFPVRFLPGDIFDPAFLEPTPPTYNRPPTVAPLPSSVRTLTDLRGHVSAITICAVFHIFETEETQLRLARALASLLSPEPGSMIVGLHTGLREKGWWRGQTFHMFCHSPESWAEMWDGDVFEKGSVRVDAWLVERERRSMQDGVARVTPTSILEWSVTRV</sequence>
<keyword evidence="7" id="KW-1185">Reference proteome</keyword>
<feature type="chain" id="PRO_5016978400" description="Methyltransferase domain-containing protein" evidence="5">
    <location>
        <begin position="22"/>
        <end position="317"/>
    </location>
</feature>
<evidence type="ECO:0000256" key="2">
    <source>
        <dbReference type="ARBA" id="ARBA00022679"/>
    </source>
</evidence>
<organism evidence="6 7">
    <name type="scientific">Lentinus brumalis</name>
    <dbReference type="NCBI Taxonomy" id="2498619"/>
    <lineage>
        <taxon>Eukaryota</taxon>
        <taxon>Fungi</taxon>
        <taxon>Dikarya</taxon>
        <taxon>Basidiomycota</taxon>
        <taxon>Agaricomycotina</taxon>
        <taxon>Agaricomycetes</taxon>
        <taxon>Polyporales</taxon>
        <taxon>Polyporaceae</taxon>
        <taxon>Lentinus</taxon>
    </lineage>
</organism>
<evidence type="ECO:0000256" key="4">
    <source>
        <dbReference type="ARBA" id="ARBA00038314"/>
    </source>
</evidence>
<evidence type="ECO:0008006" key="8">
    <source>
        <dbReference type="Google" id="ProtNLM"/>
    </source>
</evidence>
<accession>A0A371CNP7</accession>
<protein>
    <recommendedName>
        <fullName evidence="8">Methyltransferase domain-containing protein</fullName>
    </recommendedName>
</protein>
<evidence type="ECO:0000256" key="3">
    <source>
        <dbReference type="ARBA" id="ARBA00022691"/>
    </source>
</evidence>
<feature type="signal peptide" evidence="5">
    <location>
        <begin position="1"/>
        <end position="21"/>
    </location>
</feature>
<dbReference type="PANTHER" id="PTHR35897">
    <property type="entry name" value="METHYLTRANSFERASE AUSD"/>
    <property type="match status" value="1"/>
</dbReference>
<dbReference type="EMBL" id="KZ857498">
    <property type="protein sequence ID" value="RDX41920.1"/>
    <property type="molecule type" value="Genomic_DNA"/>
</dbReference>
<dbReference type="InterPro" id="IPR029063">
    <property type="entry name" value="SAM-dependent_MTases_sf"/>
</dbReference>
<dbReference type="STRING" id="139420.A0A371CNP7"/>
<dbReference type="GO" id="GO:0016740">
    <property type="term" value="F:transferase activity"/>
    <property type="evidence" value="ECO:0007669"/>
    <property type="project" value="UniProtKB-KW"/>
</dbReference>
<comment type="similarity">
    <text evidence="4">Belongs to the class I-like SAM-binding methyltransferase superfamily.</text>
</comment>
<dbReference type="SUPFAM" id="SSF53335">
    <property type="entry name" value="S-adenosyl-L-methionine-dependent methyltransferases"/>
    <property type="match status" value="1"/>
</dbReference>
<dbReference type="Gene3D" id="3.40.50.150">
    <property type="entry name" value="Vaccinia Virus protein VP39"/>
    <property type="match status" value="1"/>
</dbReference>
<evidence type="ECO:0000313" key="6">
    <source>
        <dbReference type="EMBL" id="RDX41920.1"/>
    </source>
</evidence>
<dbReference type="AlphaFoldDB" id="A0A371CNP7"/>
<keyword evidence="2" id="KW-0808">Transferase</keyword>
<dbReference type="PANTHER" id="PTHR35897:SF1">
    <property type="entry name" value="METHYLTRANSFERASE AUSD"/>
    <property type="match status" value="1"/>
</dbReference>
<comment type="pathway">
    <text evidence="1">Secondary metabolite biosynthesis.</text>
</comment>
<dbReference type="OrthoDB" id="2094832at2759"/>
<keyword evidence="3" id="KW-0949">S-adenosyl-L-methionine</keyword>
<gene>
    <name evidence="6" type="ORF">OH76DRAFT_175124</name>
</gene>
<proteinExistence type="inferred from homology"/>
<dbReference type="PROSITE" id="PS51257">
    <property type="entry name" value="PROKAR_LIPOPROTEIN"/>
    <property type="match status" value="1"/>
</dbReference>
<evidence type="ECO:0000256" key="1">
    <source>
        <dbReference type="ARBA" id="ARBA00005179"/>
    </source>
</evidence>
<dbReference type="InterPro" id="IPR051654">
    <property type="entry name" value="Meroterpenoid_MTases"/>
</dbReference>
<evidence type="ECO:0000313" key="7">
    <source>
        <dbReference type="Proteomes" id="UP000256964"/>
    </source>
</evidence>
<reference evidence="6 7" key="1">
    <citation type="journal article" date="2018" name="Biotechnol. Biofuels">
        <title>Integrative visual omics of the white-rot fungus Polyporus brumalis exposes the biotechnological potential of its oxidative enzymes for delignifying raw plant biomass.</title>
        <authorList>
            <person name="Miyauchi S."/>
            <person name="Rancon A."/>
            <person name="Drula E."/>
            <person name="Hage H."/>
            <person name="Chaduli D."/>
            <person name="Favel A."/>
            <person name="Grisel S."/>
            <person name="Henrissat B."/>
            <person name="Herpoel-Gimbert I."/>
            <person name="Ruiz-Duenas F.J."/>
            <person name="Chevret D."/>
            <person name="Hainaut M."/>
            <person name="Lin J."/>
            <person name="Wang M."/>
            <person name="Pangilinan J."/>
            <person name="Lipzen A."/>
            <person name="Lesage-Meessen L."/>
            <person name="Navarro D."/>
            <person name="Riley R."/>
            <person name="Grigoriev I.V."/>
            <person name="Zhou S."/>
            <person name="Raouche S."/>
            <person name="Rosso M.N."/>
        </authorList>
    </citation>
    <scope>NUCLEOTIDE SEQUENCE [LARGE SCALE GENOMIC DNA]</scope>
    <source>
        <strain evidence="6 7">BRFM 1820</strain>
    </source>
</reference>
<dbReference type="Proteomes" id="UP000256964">
    <property type="component" value="Unassembled WGS sequence"/>
</dbReference>
<name>A0A371CNP7_9APHY</name>